<keyword evidence="4" id="KW-1185">Reference proteome</keyword>
<reference evidence="3 4" key="1">
    <citation type="submission" date="2020-02" db="EMBL/GenBank/DDBJ databases">
        <authorList>
            <person name="Ferguson B K."/>
        </authorList>
    </citation>
    <scope>NUCLEOTIDE SEQUENCE [LARGE SCALE GENOMIC DNA]</scope>
</reference>
<feature type="transmembrane region" description="Helical" evidence="2">
    <location>
        <begin position="391"/>
        <end position="410"/>
    </location>
</feature>
<evidence type="ECO:0000256" key="1">
    <source>
        <dbReference type="SAM" id="MobiDB-lite"/>
    </source>
</evidence>
<feature type="non-terminal residue" evidence="3">
    <location>
        <position position="605"/>
    </location>
</feature>
<evidence type="ECO:0000313" key="3">
    <source>
        <dbReference type="EMBL" id="CAB0037012.1"/>
    </source>
</evidence>
<keyword evidence="2" id="KW-0812">Transmembrane</keyword>
<proteinExistence type="predicted"/>
<evidence type="ECO:0000256" key="2">
    <source>
        <dbReference type="SAM" id="Phobius"/>
    </source>
</evidence>
<keyword evidence="2" id="KW-1133">Transmembrane helix</keyword>
<dbReference type="EMBL" id="CADCXV010000840">
    <property type="protein sequence ID" value="CAB0037012.1"/>
    <property type="molecule type" value="Genomic_DNA"/>
</dbReference>
<protein>
    <submittedName>
        <fullName evidence="3">Uncharacterized protein</fullName>
    </submittedName>
</protein>
<feature type="transmembrane region" description="Helical" evidence="2">
    <location>
        <begin position="366"/>
        <end position="385"/>
    </location>
</feature>
<sequence length="605" mass="67527">MMGKWYVVEVIEHRREASWASPTLPSGAQQHFVIDACPIVHLRALETRSGGRQQAGPPRISLLWEEAAGSLEYTFWVSQNRGPGVWNSDIIQNGKLRGIGGLRTCWSWKYCDTYVPAQREFNLYLRDKRSPAAIVDAINLYLFTFVKKKISPFHYFTKEIHSNLRGIMIEKNPRHSNTDPQVDVQAVRGHGARDEGRGVAHGRHLLHAGRRGPHVLAAARSRASTAEERPAGHSQAARAKKPPAAGHEGELPQHGGYRSLVDVHSPAASVLDPPRARLQSIFRRVREKNSFILALAGEIICISFDHSVKEEFNDGYHNENAYNDTRDQAFDTENSKYAQVNSCITVSLTLVMFVERHLKGKIILRYILIQCIIVSLIHVTLVESYLKPKLLSISILIQCITVSLTIAMFVERHLKTKLILRFICHLTARDRKLLCIRCANGLPESERSKFDNCRVLPHPRVQWVYPMTAVKTIICIAGNESYVRTARALEPVVASAQTTVVELDEHPLGDYLPEDRGRIAGLVRDAVEGAVVGSAAGLWIAGLEASGQGEVACSAPFGPRVREAHVRLSMVTPTEQHRSFLAPHVDLSPQELAHLPDVARVRWPA</sequence>
<dbReference type="Proteomes" id="UP000479190">
    <property type="component" value="Unassembled WGS sequence"/>
</dbReference>
<organism evidence="3 4">
    <name type="scientific">Trichogramma brassicae</name>
    <dbReference type="NCBI Taxonomy" id="86971"/>
    <lineage>
        <taxon>Eukaryota</taxon>
        <taxon>Metazoa</taxon>
        <taxon>Ecdysozoa</taxon>
        <taxon>Arthropoda</taxon>
        <taxon>Hexapoda</taxon>
        <taxon>Insecta</taxon>
        <taxon>Pterygota</taxon>
        <taxon>Neoptera</taxon>
        <taxon>Endopterygota</taxon>
        <taxon>Hymenoptera</taxon>
        <taxon>Apocrita</taxon>
        <taxon>Proctotrupomorpha</taxon>
        <taxon>Chalcidoidea</taxon>
        <taxon>Trichogrammatidae</taxon>
        <taxon>Trichogramma</taxon>
    </lineage>
</organism>
<evidence type="ECO:0000313" key="4">
    <source>
        <dbReference type="Proteomes" id="UP000479190"/>
    </source>
</evidence>
<name>A0A6H5IQR9_9HYME</name>
<keyword evidence="2" id="KW-0472">Membrane</keyword>
<dbReference type="AlphaFoldDB" id="A0A6H5IQR9"/>
<feature type="region of interest" description="Disordered" evidence="1">
    <location>
        <begin position="217"/>
        <end position="258"/>
    </location>
</feature>
<dbReference type="OrthoDB" id="6615450at2759"/>
<accession>A0A6H5IQR9</accession>
<gene>
    <name evidence="3" type="ORF">TBRA_LOCUS8849</name>
</gene>